<protein>
    <submittedName>
        <fullName evidence="2">AzlD domain-containing protein</fullName>
    </submittedName>
</protein>
<keyword evidence="3" id="KW-1185">Reference proteome</keyword>
<keyword evidence="1" id="KW-1133">Transmembrane helix</keyword>
<dbReference type="InterPro" id="IPR008407">
    <property type="entry name" value="Brnchd-chn_aa_trnsp_AzlD"/>
</dbReference>
<accession>A0ABR7IQ91</accession>
<evidence type="ECO:0000313" key="3">
    <source>
        <dbReference type="Proteomes" id="UP000649151"/>
    </source>
</evidence>
<gene>
    <name evidence="2" type="ORF">H8Z77_04570</name>
</gene>
<dbReference type="Pfam" id="PF05437">
    <property type="entry name" value="AzlD"/>
    <property type="match status" value="1"/>
</dbReference>
<keyword evidence="1" id="KW-0472">Membrane</keyword>
<feature type="transmembrane region" description="Helical" evidence="1">
    <location>
        <begin position="12"/>
        <end position="30"/>
    </location>
</feature>
<evidence type="ECO:0000256" key="1">
    <source>
        <dbReference type="SAM" id="Phobius"/>
    </source>
</evidence>
<dbReference type="EMBL" id="JACOQK010000001">
    <property type="protein sequence ID" value="MBC5787301.1"/>
    <property type="molecule type" value="Genomic_DNA"/>
</dbReference>
<sequence length="107" mass="11787">MNMSIEKFLLYVAVMAGVTYLIRMLPLVIFKKKIQSRFIKSFLFYVPYAVLAAMTIPDIFFSTGNVWSAVAGLVVAVILAYFEKGLLTVALCACGGVLVVESLLKLL</sequence>
<reference evidence="2 3" key="1">
    <citation type="submission" date="2020-08" db="EMBL/GenBank/DDBJ databases">
        <title>Genome public.</title>
        <authorList>
            <person name="Liu C."/>
            <person name="Sun Q."/>
        </authorList>
    </citation>
    <scope>NUCLEOTIDE SEQUENCE [LARGE SCALE GENOMIC DNA]</scope>
    <source>
        <strain evidence="2 3">NSJ-27</strain>
    </source>
</reference>
<evidence type="ECO:0000313" key="2">
    <source>
        <dbReference type="EMBL" id="MBC5787301.1"/>
    </source>
</evidence>
<keyword evidence="1" id="KW-0812">Transmembrane</keyword>
<comment type="caution">
    <text evidence="2">The sequence shown here is derived from an EMBL/GenBank/DDBJ whole genome shotgun (WGS) entry which is preliminary data.</text>
</comment>
<feature type="transmembrane region" description="Helical" evidence="1">
    <location>
        <begin position="42"/>
        <end position="60"/>
    </location>
</feature>
<proteinExistence type="predicted"/>
<name>A0ABR7IQ91_9CLOT</name>
<dbReference type="Proteomes" id="UP000649151">
    <property type="component" value="Unassembled WGS sequence"/>
</dbReference>
<feature type="transmembrane region" description="Helical" evidence="1">
    <location>
        <begin position="87"/>
        <end position="104"/>
    </location>
</feature>
<organism evidence="2 3">
    <name type="scientific">Clostridium facile</name>
    <dbReference type="NCBI Taxonomy" id="2763035"/>
    <lineage>
        <taxon>Bacteria</taxon>
        <taxon>Bacillati</taxon>
        <taxon>Bacillota</taxon>
        <taxon>Clostridia</taxon>
        <taxon>Eubacteriales</taxon>
        <taxon>Clostridiaceae</taxon>
        <taxon>Clostridium</taxon>
    </lineage>
</organism>